<keyword evidence="5 13" id="KW-0752">Steroid biosynthesis</keyword>
<sequence length="522" mass="58643">MATQRRREKTAETETAVELIGAEKSEAHGYEFGGPIGTFILTFGLPFVCYAFVFLCNDVSGCPAPSLLTPSKLFAPPALSTRSPRQHALDTLKRETGWPGLGGLINAEAVLGTLAWYGWSLLLHVLLPAQEVEGTELATGGRLKYRFNGTSRVSFQRLSAILTYSKAFSSALVTLGLCAAGTWVLGPNFQLWTFINTHMVQLLTTNILFAYLLATYFYLRSFSVKRGNATHRELAAGGHTGNIMYDFFIGRELNPRVIIPYVGEIDVKSFMELRPGMLGWIVLNLAYMAKQYKSYGYITDSMLIVNFTQALYVLDALYMESAILTTLDLTRDGFGFMLAFGDIPWLPFTYSLQARYLAVHPVILGPWYTLAIMAVGIAGYIIFRGSNNEKNVFRTNPDDPSVAHLEYIQTASGSKLLTSGWWGRARHINYLGDWLLSWSYSLPTLLSGYRLTNSILTPGSRLVTTDGMKGWAIPVTYFYLLYFAILLVHRERRDEEKCRKKYGRDWEKYVAKVPYRIIPGVY</sequence>
<evidence type="ECO:0000313" key="14">
    <source>
        <dbReference type="EMBL" id="TKA40461.1"/>
    </source>
</evidence>
<proteinExistence type="inferred from homology"/>
<evidence type="ECO:0000256" key="5">
    <source>
        <dbReference type="ARBA" id="ARBA00022955"/>
    </source>
</evidence>
<keyword evidence="7 13" id="KW-0560">Oxidoreductase</keyword>
<comment type="caution">
    <text evidence="13">Lacks conserved residue(s) required for the propagation of feature annotation.</text>
</comment>
<keyword evidence="6 13" id="KW-1133">Transmembrane helix</keyword>
<evidence type="ECO:0000256" key="7">
    <source>
        <dbReference type="ARBA" id="ARBA00023002"/>
    </source>
</evidence>
<keyword evidence="12 13" id="KW-0753">Steroid metabolism</keyword>
<dbReference type="PROSITE" id="PS01017">
    <property type="entry name" value="STEROL_REDUCT_1"/>
    <property type="match status" value="1"/>
</dbReference>
<keyword evidence="4 13" id="KW-0812">Transmembrane</keyword>
<dbReference type="STRING" id="329885.A0A4U0UWD3"/>
<dbReference type="GO" id="GO:0006696">
    <property type="term" value="P:ergosterol biosynthetic process"/>
    <property type="evidence" value="ECO:0007669"/>
    <property type="project" value="TreeGrafter"/>
</dbReference>
<reference evidence="14 15" key="1">
    <citation type="submission" date="2017-03" db="EMBL/GenBank/DDBJ databases">
        <title>Genomes of endolithic fungi from Antarctica.</title>
        <authorList>
            <person name="Coleine C."/>
            <person name="Masonjones S."/>
            <person name="Stajich J.E."/>
        </authorList>
    </citation>
    <scope>NUCLEOTIDE SEQUENCE [LARGE SCALE GENOMIC DNA]</scope>
    <source>
        <strain evidence="14 15">CCFEE 5311</strain>
    </source>
</reference>
<evidence type="ECO:0000256" key="2">
    <source>
        <dbReference type="ARBA" id="ARBA00005402"/>
    </source>
</evidence>
<dbReference type="GO" id="GO:0050613">
    <property type="term" value="F:Delta14-sterol reductase activity"/>
    <property type="evidence" value="ECO:0007669"/>
    <property type="project" value="UniProtKB-ARBA"/>
</dbReference>
<dbReference type="Gene3D" id="1.20.120.1630">
    <property type="match status" value="1"/>
</dbReference>
<keyword evidence="3 13" id="KW-0444">Lipid biosynthesis</keyword>
<dbReference type="InterPro" id="IPR001171">
    <property type="entry name" value="ERG24_DHCR-like"/>
</dbReference>
<evidence type="ECO:0000256" key="3">
    <source>
        <dbReference type="ARBA" id="ARBA00022516"/>
    </source>
</evidence>
<dbReference type="EMBL" id="NAJP01000033">
    <property type="protein sequence ID" value="TKA40461.1"/>
    <property type="molecule type" value="Genomic_DNA"/>
</dbReference>
<comment type="similarity">
    <text evidence="2 13">Belongs to the ERG4/ERG24 family.</text>
</comment>
<feature type="transmembrane region" description="Helical" evidence="13">
    <location>
        <begin position="295"/>
        <end position="314"/>
    </location>
</feature>
<dbReference type="AlphaFoldDB" id="A0A4U0UWD3"/>
<dbReference type="PANTHER" id="PTHR21257:SF52">
    <property type="entry name" value="DELTA(14)-STEROL REDUCTASE TM7SF2"/>
    <property type="match status" value="1"/>
</dbReference>
<protein>
    <recommendedName>
        <fullName evidence="13">Delta(14)-sterol reductase</fullName>
    </recommendedName>
    <alternativeName>
        <fullName evidence="13">C-14 sterol reductase</fullName>
    </alternativeName>
    <alternativeName>
        <fullName evidence="13">Sterol C14-reductase</fullName>
    </alternativeName>
</protein>
<evidence type="ECO:0000256" key="12">
    <source>
        <dbReference type="ARBA" id="ARBA00023221"/>
    </source>
</evidence>
<evidence type="ECO:0000256" key="6">
    <source>
        <dbReference type="ARBA" id="ARBA00022989"/>
    </source>
</evidence>
<evidence type="ECO:0000256" key="13">
    <source>
        <dbReference type="RuleBase" id="RU369120"/>
    </source>
</evidence>
<dbReference type="Proteomes" id="UP000310066">
    <property type="component" value="Unassembled WGS sequence"/>
</dbReference>
<dbReference type="InterPro" id="IPR018083">
    <property type="entry name" value="Sterol_reductase_CS"/>
</dbReference>
<dbReference type="Pfam" id="PF01222">
    <property type="entry name" value="ERG4_ERG24"/>
    <property type="match status" value="1"/>
</dbReference>
<evidence type="ECO:0000256" key="10">
    <source>
        <dbReference type="ARBA" id="ARBA00023136"/>
    </source>
</evidence>
<evidence type="ECO:0000256" key="4">
    <source>
        <dbReference type="ARBA" id="ARBA00022692"/>
    </source>
</evidence>
<evidence type="ECO:0000256" key="11">
    <source>
        <dbReference type="ARBA" id="ARBA00023166"/>
    </source>
</evidence>
<organism evidence="14 15">
    <name type="scientific">Friedmanniomyces endolithicus</name>
    <dbReference type="NCBI Taxonomy" id="329885"/>
    <lineage>
        <taxon>Eukaryota</taxon>
        <taxon>Fungi</taxon>
        <taxon>Dikarya</taxon>
        <taxon>Ascomycota</taxon>
        <taxon>Pezizomycotina</taxon>
        <taxon>Dothideomycetes</taxon>
        <taxon>Dothideomycetidae</taxon>
        <taxon>Mycosphaerellales</taxon>
        <taxon>Teratosphaeriaceae</taxon>
        <taxon>Friedmanniomyces</taxon>
    </lineage>
</organism>
<evidence type="ECO:0000313" key="15">
    <source>
        <dbReference type="Proteomes" id="UP000310066"/>
    </source>
</evidence>
<feature type="transmembrane region" description="Helical" evidence="13">
    <location>
        <begin position="334"/>
        <end position="352"/>
    </location>
</feature>
<comment type="subcellular location">
    <subcellularLocation>
        <location evidence="1">Membrane</location>
        <topology evidence="1">Multi-pass membrane protein</topology>
    </subcellularLocation>
</comment>
<dbReference type="PROSITE" id="PS01018">
    <property type="entry name" value="STEROL_REDUCT_2"/>
    <property type="match status" value="1"/>
</dbReference>
<feature type="transmembrane region" description="Helical" evidence="13">
    <location>
        <begin position="471"/>
        <end position="489"/>
    </location>
</feature>
<keyword evidence="11 13" id="KW-1207">Sterol metabolism</keyword>
<feature type="transmembrane region" description="Helical" evidence="13">
    <location>
        <begin position="364"/>
        <end position="383"/>
    </location>
</feature>
<feature type="transmembrane region" description="Helical" evidence="13">
    <location>
        <begin position="198"/>
        <end position="219"/>
    </location>
</feature>
<evidence type="ECO:0000256" key="1">
    <source>
        <dbReference type="ARBA" id="ARBA00004141"/>
    </source>
</evidence>
<accession>A0A4U0UWD3</accession>
<keyword evidence="8 13" id="KW-0756">Sterol biosynthesis</keyword>
<dbReference type="OrthoDB" id="10262235at2759"/>
<evidence type="ECO:0000256" key="9">
    <source>
        <dbReference type="ARBA" id="ARBA00023098"/>
    </source>
</evidence>
<keyword evidence="10 13" id="KW-0472">Membrane</keyword>
<dbReference type="GO" id="GO:0005789">
    <property type="term" value="C:endoplasmic reticulum membrane"/>
    <property type="evidence" value="ECO:0007669"/>
    <property type="project" value="TreeGrafter"/>
</dbReference>
<gene>
    <name evidence="14" type="ORF">B0A54_09410</name>
</gene>
<evidence type="ECO:0000256" key="8">
    <source>
        <dbReference type="ARBA" id="ARBA00023011"/>
    </source>
</evidence>
<keyword evidence="9 13" id="KW-0443">Lipid metabolism</keyword>
<feature type="transmembrane region" description="Helical" evidence="13">
    <location>
        <begin position="167"/>
        <end position="186"/>
    </location>
</feature>
<comment type="caution">
    <text evidence="14">The sequence shown here is derived from an EMBL/GenBank/DDBJ whole genome shotgun (WGS) entry which is preliminary data.</text>
</comment>
<dbReference type="PANTHER" id="PTHR21257">
    <property type="entry name" value="DELTA(14)-STEROL REDUCTASE"/>
    <property type="match status" value="1"/>
</dbReference>
<name>A0A4U0UWD3_9PEZI</name>